<feature type="transmembrane region" description="Helical" evidence="1">
    <location>
        <begin position="12"/>
        <end position="32"/>
    </location>
</feature>
<dbReference type="EMBL" id="CP038441">
    <property type="protein sequence ID" value="QJT22537.1"/>
    <property type="molecule type" value="Genomic_DNA"/>
</dbReference>
<keyword evidence="1" id="KW-0472">Membrane</keyword>
<keyword evidence="1" id="KW-1133">Transmembrane helix</keyword>
<sequence length="448" mass="51371">MQVVHLGRVVSAIVFGITMFYIIAVVNAIPLADEWRWVTSLIIPYSKGEISALQLITGEYEFLSHSHYLTLSYILFIYKFFHLDFMLMNYAGIFFWIAGFILTVRFLEGRLANRNVEKTDHVMAVLVASVGYCSITSDFPWLLVTFEYVYFFQAILLLFIFDRYINGGVSNFVFYSFLFLCSIFSETIGFTSVLVVLAFSFLGVLFRFIKPTVLIMVVATVVLALALQFITMGFGIGHGGQSKLTTIVSLLNAPYAIFSIIGASIVQPLLDVVVLKWIFGEEFRIVQNFIAFIISIFFVCFLVFLIKYWNRKLHMLPLLFMAYSFGAAVLIMISRYTDFGISILDAQRFTRLFSLYYVGFAFMIAVVPGFKRGKLIMTLFVVLCFTTSSVYQIENSHYVVDYFNNIQSAFWDENHLNEVSKTIGRCNNGFCDKAIEFLREEKLSIYHK</sequence>
<reference evidence="2 3" key="1">
    <citation type="submission" date="2019-03" db="EMBL/GenBank/DDBJ databases">
        <title>Novel transposon Tn6433 accelerates the dissemination of tet(E) in Aeromonas from aerobic biofilm under oxytetracycline stress.</title>
        <authorList>
            <person name="Shi Y."/>
            <person name="Tian Z."/>
            <person name="Zhang Y."/>
            <person name="Zhang H."/>
            <person name="Yang M."/>
        </authorList>
    </citation>
    <scope>NUCLEOTIDE SEQUENCE [LARGE SCALE GENOMIC DNA]</scope>
    <source>
        <strain evidence="2 3">T0.1-19</strain>
    </source>
</reference>
<dbReference type="AlphaFoldDB" id="A0A6M4YB91"/>
<feature type="transmembrane region" description="Helical" evidence="1">
    <location>
        <begin position="173"/>
        <end position="206"/>
    </location>
</feature>
<protein>
    <submittedName>
        <fullName evidence="2">Uncharacterized protein</fullName>
    </submittedName>
</protein>
<proteinExistence type="predicted"/>
<keyword evidence="1" id="KW-0812">Transmembrane</keyword>
<feature type="transmembrane region" description="Helical" evidence="1">
    <location>
        <begin position="255"/>
        <end position="279"/>
    </location>
</feature>
<feature type="transmembrane region" description="Helical" evidence="1">
    <location>
        <begin position="212"/>
        <end position="234"/>
    </location>
</feature>
<evidence type="ECO:0000313" key="3">
    <source>
        <dbReference type="Proteomes" id="UP000501427"/>
    </source>
</evidence>
<feature type="transmembrane region" description="Helical" evidence="1">
    <location>
        <begin position="119"/>
        <end position="135"/>
    </location>
</feature>
<evidence type="ECO:0000313" key="2">
    <source>
        <dbReference type="EMBL" id="QJT22537.1"/>
    </source>
</evidence>
<name>A0A6M4YB91_AERME</name>
<gene>
    <name evidence="2" type="ORF">E4184_14695</name>
</gene>
<dbReference type="RefSeq" id="WP_043131391.1">
    <property type="nucleotide sequence ID" value="NZ_CAWLWF010000058.1"/>
</dbReference>
<accession>A0A6M4YB91</accession>
<feature type="transmembrane region" description="Helical" evidence="1">
    <location>
        <begin position="349"/>
        <end position="368"/>
    </location>
</feature>
<dbReference type="Proteomes" id="UP000501427">
    <property type="component" value="Chromosome"/>
</dbReference>
<organism evidence="2 3">
    <name type="scientific">Aeromonas media</name>
    <dbReference type="NCBI Taxonomy" id="651"/>
    <lineage>
        <taxon>Bacteria</taxon>
        <taxon>Pseudomonadati</taxon>
        <taxon>Pseudomonadota</taxon>
        <taxon>Gammaproteobacteria</taxon>
        <taxon>Aeromonadales</taxon>
        <taxon>Aeromonadaceae</taxon>
        <taxon>Aeromonas</taxon>
    </lineage>
</organism>
<feature type="transmembrane region" description="Helical" evidence="1">
    <location>
        <begin position="87"/>
        <end position="107"/>
    </location>
</feature>
<evidence type="ECO:0000256" key="1">
    <source>
        <dbReference type="SAM" id="Phobius"/>
    </source>
</evidence>
<feature type="transmembrane region" description="Helical" evidence="1">
    <location>
        <begin position="318"/>
        <end position="337"/>
    </location>
</feature>
<feature type="transmembrane region" description="Helical" evidence="1">
    <location>
        <begin position="285"/>
        <end position="306"/>
    </location>
</feature>